<keyword evidence="10" id="KW-1185">Reference proteome</keyword>
<dbReference type="RefSeq" id="WP_141317698.1">
    <property type="nucleotide sequence ID" value="NZ_BJLP01000001.1"/>
</dbReference>
<dbReference type="Gene3D" id="3.40.390.10">
    <property type="entry name" value="Collagenase (Catalytic Domain)"/>
    <property type="match status" value="1"/>
</dbReference>
<dbReference type="GO" id="GO:0006518">
    <property type="term" value="P:peptide metabolic process"/>
    <property type="evidence" value="ECO:0007669"/>
    <property type="project" value="TreeGrafter"/>
</dbReference>
<evidence type="ECO:0000259" key="8">
    <source>
        <dbReference type="Pfam" id="PF01432"/>
    </source>
</evidence>
<organism evidence="9 10">
    <name type="scientific">Cellulomonas uda</name>
    <dbReference type="NCBI Taxonomy" id="1714"/>
    <lineage>
        <taxon>Bacteria</taxon>
        <taxon>Bacillati</taxon>
        <taxon>Actinomycetota</taxon>
        <taxon>Actinomycetes</taxon>
        <taxon>Micrococcales</taxon>
        <taxon>Cellulomonadaceae</taxon>
        <taxon>Cellulomonas</taxon>
    </lineage>
</organism>
<name>A0A4Y3K505_CELUD</name>
<evidence type="ECO:0000256" key="6">
    <source>
        <dbReference type="ARBA" id="ARBA00023049"/>
    </source>
</evidence>
<dbReference type="GO" id="GO:0006508">
    <property type="term" value="P:proteolysis"/>
    <property type="evidence" value="ECO:0007669"/>
    <property type="project" value="UniProtKB-KW"/>
</dbReference>
<keyword evidence="4 7" id="KW-0378">Hydrolase</keyword>
<dbReference type="PANTHER" id="PTHR11804">
    <property type="entry name" value="PROTEASE M3 THIMET OLIGOPEPTIDASE-RELATED"/>
    <property type="match status" value="1"/>
</dbReference>
<sequence>MTPTTLPSDDAGWASFLTTTVDGALDEARTHLAALKDGSPRTAAEVLALWNASDDALARASAAAHLLAEVHPAAELREAAEARAQAAEDLATERGLDRALFEAFSATDPAGLDDDSVRLHAHVLRDFRRAGVDRSAEERERLRALAQRCTELGLEFARNIREGARSIRVRPEQLAGLPEDFVAARPADDDGLVTLTTEYPDLIPVRTYAHDASVRRALTTEYLRIAYPDNEPVLAELLRLRDERAHLLGYPDWPTYDAEVKMIGSGAAVAEFVERLDALTAEPAARDVAVLLERLRADDPSAAAVTPADSLYYDQVVRRETYDVDAQEVRRYFRYDKVRDGVMATVGRLLGLAFTRVDAPSWHGSVEVYDVRSVDADESLLGRFYLDMHPRAGKFNHAAQFTLVPGARDSRLPEGVLVCNFPTGSMEHDDVCTFFHEFGHLVHEIVGGHQRYAAFTGVATEWDFVEAPSQLLEEWAWDADVLASFATDDDGTPIPASLVARMNRADRFGRGAWTRRQLNFTALSYGLHATPPEDLDAFTAQVDERFGPYASLPDTHQFTGFGHLDGYGSAYYTYLWSLVIAKDLLTAFDGALMDEAVGRRYRDLVLAPGGSRDAADLVEDFLSRPRSFDPFTTWLTPTTP</sequence>
<dbReference type="GO" id="GO:0046872">
    <property type="term" value="F:metal ion binding"/>
    <property type="evidence" value="ECO:0007669"/>
    <property type="project" value="UniProtKB-UniRule"/>
</dbReference>
<dbReference type="Proteomes" id="UP000315842">
    <property type="component" value="Unassembled WGS sequence"/>
</dbReference>
<evidence type="ECO:0000256" key="3">
    <source>
        <dbReference type="ARBA" id="ARBA00022723"/>
    </source>
</evidence>
<dbReference type="PANTHER" id="PTHR11804:SF84">
    <property type="entry name" value="SACCHAROLYSIN"/>
    <property type="match status" value="1"/>
</dbReference>
<proteinExistence type="inferred from homology"/>
<evidence type="ECO:0000313" key="9">
    <source>
        <dbReference type="EMBL" id="GEA79571.1"/>
    </source>
</evidence>
<comment type="caution">
    <text evidence="9">The sequence shown here is derived from an EMBL/GenBank/DDBJ whole genome shotgun (WGS) entry which is preliminary data.</text>
</comment>
<dbReference type="SUPFAM" id="SSF55486">
    <property type="entry name" value="Metalloproteases ('zincins'), catalytic domain"/>
    <property type="match status" value="1"/>
</dbReference>
<comment type="similarity">
    <text evidence="1 7">Belongs to the peptidase M3 family.</text>
</comment>
<dbReference type="InterPro" id="IPR001567">
    <property type="entry name" value="Pept_M3A_M3B_dom"/>
</dbReference>
<dbReference type="GO" id="GO:0004222">
    <property type="term" value="F:metalloendopeptidase activity"/>
    <property type="evidence" value="ECO:0007669"/>
    <property type="project" value="InterPro"/>
</dbReference>
<dbReference type="InterPro" id="IPR045090">
    <property type="entry name" value="Pept_M3A_M3B"/>
</dbReference>
<reference evidence="9 10" key="1">
    <citation type="submission" date="2019-06" db="EMBL/GenBank/DDBJ databases">
        <title>Whole genome shotgun sequence of Cellulomonas uda NBRC 3747.</title>
        <authorList>
            <person name="Hosoyama A."/>
            <person name="Uohara A."/>
            <person name="Ohji S."/>
            <person name="Ichikawa N."/>
        </authorList>
    </citation>
    <scope>NUCLEOTIDE SEQUENCE [LARGE SCALE GENOMIC DNA]</scope>
    <source>
        <strain evidence="9 10">NBRC 3747</strain>
    </source>
</reference>
<evidence type="ECO:0000256" key="5">
    <source>
        <dbReference type="ARBA" id="ARBA00022833"/>
    </source>
</evidence>
<dbReference type="Pfam" id="PF01432">
    <property type="entry name" value="Peptidase_M3"/>
    <property type="match status" value="1"/>
</dbReference>
<evidence type="ECO:0000256" key="7">
    <source>
        <dbReference type="RuleBase" id="RU003435"/>
    </source>
</evidence>
<dbReference type="EMBL" id="BJLP01000001">
    <property type="protein sequence ID" value="GEA79571.1"/>
    <property type="molecule type" value="Genomic_DNA"/>
</dbReference>
<dbReference type="AlphaFoldDB" id="A0A4Y3K505"/>
<dbReference type="InterPro" id="IPR024079">
    <property type="entry name" value="MetalloPept_cat_dom_sf"/>
</dbReference>
<keyword evidence="5 7" id="KW-0862">Zinc</keyword>
<accession>A0A4Y3K505</accession>
<evidence type="ECO:0000256" key="1">
    <source>
        <dbReference type="ARBA" id="ARBA00006040"/>
    </source>
</evidence>
<comment type="cofactor">
    <cofactor evidence="7">
        <name>Zn(2+)</name>
        <dbReference type="ChEBI" id="CHEBI:29105"/>
    </cofactor>
    <text evidence="7">Binds 1 zinc ion.</text>
</comment>
<feature type="domain" description="Peptidase M3A/M3B catalytic" evidence="8">
    <location>
        <begin position="207"/>
        <end position="631"/>
    </location>
</feature>
<keyword evidence="6 7" id="KW-0482">Metalloprotease</keyword>
<protein>
    <submittedName>
        <fullName evidence="9">Zn-dependent oligopeptidase</fullName>
    </submittedName>
</protein>
<evidence type="ECO:0000256" key="2">
    <source>
        <dbReference type="ARBA" id="ARBA00022670"/>
    </source>
</evidence>
<gene>
    <name evidence="9" type="primary">thoP1</name>
    <name evidence="9" type="ORF">CUD01_00150</name>
</gene>
<keyword evidence="2 7" id="KW-0645">Protease</keyword>
<dbReference type="Gene3D" id="1.10.1370.40">
    <property type="match status" value="1"/>
</dbReference>
<evidence type="ECO:0000256" key="4">
    <source>
        <dbReference type="ARBA" id="ARBA00022801"/>
    </source>
</evidence>
<keyword evidence="3 7" id="KW-0479">Metal-binding</keyword>
<dbReference type="Gene3D" id="1.10.1370.10">
    <property type="entry name" value="Neurolysin, domain 3"/>
    <property type="match status" value="1"/>
</dbReference>
<evidence type="ECO:0000313" key="10">
    <source>
        <dbReference type="Proteomes" id="UP000315842"/>
    </source>
</evidence>
<dbReference type="CDD" id="cd06455">
    <property type="entry name" value="M3A_TOP"/>
    <property type="match status" value="1"/>
</dbReference>
<dbReference type="InterPro" id="IPR024077">
    <property type="entry name" value="Neurolysin/TOP_dom2"/>
</dbReference>